<evidence type="ECO:0000313" key="1">
    <source>
        <dbReference type="EMBL" id="EOB13187.1"/>
    </source>
</evidence>
<dbReference type="VEuPathDB" id="MicrosporidiaDB:NBO_135g0003"/>
<proteinExistence type="predicted"/>
<sequence length="60" mass="6688">MHEALGARSIEANFQVEVFAGQAFAGGHRRRWNGIRGTMVFDGMHDSSIERQEANGRPCQ</sequence>
<reference evidence="1 2" key="1">
    <citation type="journal article" date="2013" name="BMC Genomics">
        <title>Comparative genomics of parasitic silkworm microsporidia reveal an association between genome expansion and host adaptation.</title>
        <authorList>
            <person name="Pan G."/>
            <person name="Xu J."/>
            <person name="Li T."/>
            <person name="Xia Q."/>
            <person name="Liu S.L."/>
            <person name="Zhang G."/>
            <person name="Li S."/>
            <person name="Li C."/>
            <person name="Liu H."/>
            <person name="Yang L."/>
            <person name="Liu T."/>
            <person name="Zhang X."/>
            <person name="Wu Z."/>
            <person name="Fan W."/>
            <person name="Dang X."/>
            <person name="Xiang H."/>
            <person name="Tao M."/>
            <person name="Li Y."/>
            <person name="Hu J."/>
            <person name="Li Z."/>
            <person name="Lin L."/>
            <person name="Luo J."/>
            <person name="Geng L."/>
            <person name="Wang L."/>
            <person name="Long M."/>
            <person name="Wan Y."/>
            <person name="He N."/>
            <person name="Zhang Z."/>
            <person name="Lu C."/>
            <person name="Keeling P.J."/>
            <person name="Wang J."/>
            <person name="Xiang Z."/>
            <person name="Zhou Z."/>
        </authorList>
    </citation>
    <scope>NUCLEOTIDE SEQUENCE [LARGE SCALE GENOMIC DNA]</scope>
    <source>
        <strain evidence="2">CQ1 / CVCC 102059</strain>
    </source>
</reference>
<organism evidence="1 2">
    <name type="scientific">Nosema bombycis (strain CQ1 / CVCC 102059)</name>
    <name type="common">Microsporidian parasite</name>
    <name type="synonym">Pebrine of silkworm</name>
    <dbReference type="NCBI Taxonomy" id="578461"/>
    <lineage>
        <taxon>Eukaryota</taxon>
        <taxon>Fungi</taxon>
        <taxon>Fungi incertae sedis</taxon>
        <taxon>Microsporidia</taxon>
        <taxon>Nosematidae</taxon>
        <taxon>Nosema</taxon>
    </lineage>
</organism>
<protein>
    <submittedName>
        <fullName evidence="1">Uncharacterized protein</fullName>
    </submittedName>
</protein>
<dbReference type="HOGENOM" id="CLU_2942354_0_0_1"/>
<evidence type="ECO:0000313" key="2">
    <source>
        <dbReference type="Proteomes" id="UP000016927"/>
    </source>
</evidence>
<dbReference type="AlphaFoldDB" id="R0KSJ2"/>
<keyword evidence="2" id="KW-1185">Reference proteome</keyword>
<accession>R0KSJ2</accession>
<dbReference type="EMBL" id="KB909043">
    <property type="protein sequence ID" value="EOB13187.1"/>
    <property type="molecule type" value="Genomic_DNA"/>
</dbReference>
<name>R0KSJ2_NOSB1</name>
<dbReference type="Proteomes" id="UP000016927">
    <property type="component" value="Unassembled WGS sequence"/>
</dbReference>
<gene>
    <name evidence="1" type="ORF">NBO_135g0003</name>
</gene>